<dbReference type="Gene3D" id="3.40.630.30">
    <property type="match status" value="1"/>
</dbReference>
<sequence length="140" mass="16194">MEIIQSNGQEERDFIRSKVIEHNMQKLGENARALGGPIGFVVRGSGGEILGGVTGTAYWGHMHIDFLWVDPQCRGQRIAEQLMRAIEQYSRERQYRLLVVDTFSFQAPEFYIKQGFREFGVLHDHPEGHSQHYFEKRLAD</sequence>
<evidence type="ECO:0000313" key="4">
    <source>
        <dbReference type="EMBL" id="MBB5181305.1"/>
    </source>
</evidence>
<dbReference type="Pfam" id="PF00583">
    <property type="entry name" value="Acetyltransf_1"/>
    <property type="match status" value="1"/>
</dbReference>
<dbReference type="RefSeq" id="WP_135503433.1">
    <property type="nucleotide sequence ID" value="NZ_JACHHE010000008.1"/>
</dbReference>
<dbReference type="CDD" id="cd04301">
    <property type="entry name" value="NAT_SF"/>
    <property type="match status" value="1"/>
</dbReference>
<feature type="domain" description="N-acetyltransferase" evidence="3">
    <location>
        <begin position="1"/>
        <end position="140"/>
    </location>
</feature>
<dbReference type="InterPro" id="IPR000182">
    <property type="entry name" value="GNAT_dom"/>
</dbReference>
<keyword evidence="4" id="KW-0687">Ribonucleoprotein</keyword>
<dbReference type="SUPFAM" id="SSF55729">
    <property type="entry name" value="Acyl-CoA N-acyltransferases (Nat)"/>
    <property type="match status" value="1"/>
</dbReference>
<accession>A0A7W8CTG2</accession>
<proteinExistence type="predicted"/>
<evidence type="ECO:0000256" key="1">
    <source>
        <dbReference type="ARBA" id="ARBA00022679"/>
    </source>
</evidence>
<dbReference type="OrthoDB" id="9787920at2"/>
<organism evidence="4 5">
    <name type="scientific">Planococcus koreensis</name>
    <dbReference type="NCBI Taxonomy" id="112331"/>
    <lineage>
        <taxon>Bacteria</taxon>
        <taxon>Bacillati</taxon>
        <taxon>Bacillota</taxon>
        <taxon>Bacilli</taxon>
        <taxon>Bacillales</taxon>
        <taxon>Caryophanaceae</taxon>
        <taxon>Planococcus</taxon>
    </lineage>
</organism>
<dbReference type="InterPro" id="IPR050832">
    <property type="entry name" value="Bact_Acetyltransf"/>
</dbReference>
<keyword evidence="1" id="KW-0808">Transferase</keyword>
<reference evidence="4 5" key="1">
    <citation type="submission" date="2020-08" db="EMBL/GenBank/DDBJ databases">
        <title>Genomic Encyclopedia of Type Strains, Phase IV (KMG-IV): sequencing the most valuable type-strain genomes for metagenomic binning, comparative biology and taxonomic classification.</title>
        <authorList>
            <person name="Goeker M."/>
        </authorList>
    </citation>
    <scope>NUCLEOTIDE SEQUENCE [LARGE SCALE GENOMIC DNA]</scope>
    <source>
        <strain evidence="4 5">DSM 15895</strain>
    </source>
</reference>
<evidence type="ECO:0000256" key="2">
    <source>
        <dbReference type="ARBA" id="ARBA00023315"/>
    </source>
</evidence>
<gene>
    <name evidence="4" type="ORF">HNQ44_002770</name>
</gene>
<protein>
    <submittedName>
        <fullName evidence="4">Ribosomal protein S18 acetylase RimI-like enzyme</fullName>
    </submittedName>
</protein>
<dbReference type="PANTHER" id="PTHR43877">
    <property type="entry name" value="AMINOALKYLPHOSPHONATE N-ACETYLTRANSFERASE-RELATED-RELATED"/>
    <property type="match status" value="1"/>
</dbReference>
<comment type="caution">
    <text evidence="4">The sequence shown here is derived from an EMBL/GenBank/DDBJ whole genome shotgun (WGS) entry which is preliminary data.</text>
</comment>
<keyword evidence="2" id="KW-0012">Acyltransferase</keyword>
<keyword evidence="4" id="KW-0689">Ribosomal protein</keyword>
<dbReference type="InterPro" id="IPR016181">
    <property type="entry name" value="Acyl_CoA_acyltransferase"/>
</dbReference>
<dbReference type="PANTHER" id="PTHR43877:SF2">
    <property type="entry name" value="AMINOALKYLPHOSPHONATE N-ACETYLTRANSFERASE-RELATED"/>
    <property type="match status" value="1"/>
</dbReference>
<dbReference type="EMBL" id="JACHHE010000008">
    <property type="protein sequence ID" value="MBB5181305.1"/>
    <property type="molecule type" value="Genomic_DNA"/>
</dbReference>
<evidence type="ECO:0000313" key="5">
    <source>
        <dbReference type="Proteomes" id="UP000525923"/>
    </source>
</evidence>
<dbReference type="Proteomes" id="UP000525923">
    <property type="component" value="Unassembled WGS sequence"/>
</dbReference>
<name>A0A7W8CTG2_9BACL</name>
<dbReference type="GO" id="GO:0005840">
    <property type="term" value="C:ribosome"/>
    <property type="evidence" value="ECO:0007669"/>
    <property type="project" value="UniProtKB-KW"/>
</dbReference>
<keyword evidence="5" id="KW-1185">Reference proteome</keyword>
<dbReference type="GO" id="GO:0016747">
    <property type="term" value="F:acyltransferase activity, transferring groups other than amino-acyl groups"/>
    <property type="evidence" value="ECO:0007669"/>
    <property type="project" value="InterPro"/>
</dbReference>
<evidence type="ECO:0000259" key="3">
    <source>
        <dbReference type="PROSITE" id="PS51186"/>
    </source>
</evidence>
<dbReference type="AlphaFoldDB" id="A0A7W8CTG2"/>
<dbReference type="PROSITE" id="PS51186">
    <property type="entry name" value="GNAT"/>
    <property type="match status" value="1"/>
</dbReference>